<dbReference type="AlphaFoldDB" id="U3GSH4"/>
<dbReference type="InterPro" id="IPR029033">
    <property type="entry name" value="His_PPase_superfam"/>
</dbReference>
<organism evidence="1 2">
    <name type="scientific">Corynebacterium argentoratense DSM 44202</name>
    <dbReference type="NCBI Taxonomy" id="1348662"/>
    <lineage>
        <taxon>Bacteria</taxon>
        <taxon>Bacillati</taxon>
        <taxon>Actinomycetota</taxon>
        <taxon>Actinomycetes</taxon>
        <taxon>Mycobacteriales</taxon>
        <taxon>Corynebacteriaceae</taxon>
        <taxon>Corynebacterium</taxon>
    </lineage>
</organism>
<dbReference type="Gene3D" id="3.40.50.1240">
    <property type="entry name" value="Phosphoglycerate mutase-like"/>
    <property type="match status" value="1"/>
</dbReference>
<dbReference type="PATRIC" id="fig|1348662.3.peg.188"/>
<dbReference type="HOGENOM" id="CLU_033323_5_1_11"/>
<dbReference type="KEGG" id="caz:CARG_00965"/>
<proteinExistence type="predicted"/>
<protein>
    <recommendedName>
        <fullName evidence="3">Fructose-2,6-bisphosphatase</fullName>
    </recommendedName>
</protein>
<gene>
    <name evidence="1" type="ORF">CARG_00965</name>
</gene>
<dbReference type="Proteomes" id="UP000016943">
    <property type="component" value="Chromosome"/>
</dbReference>
<dbReference type="PANTHER" id="PTHR48100">
    <property type="entry name" value="BROAD-SPECIFICITY PHOSPHATASE YOR283W-RELATED"/>
    <property type="match status" value="1"/>
</dbReference>
<dbReference type="GO" id="GO:0016791">
    <property type="term" value="F:phosphatase activity"/>
    <property type="evidence" value="ECO:0007669"/>
    <property type="project" value="TreeGrafter"/>
</dbReference>
<dbReference type="eggNOG" id="COG0406">
    <property type="taxonomic scope" value="Bacteria"/>
</dbReference>
<evidence type="ECO:0000313" key="2">
    <source>
        <dbReference type="Proteomes" id="UP000016943"/>
    </source>
</evidence>
<dbReference type="InterPro" id="IPR050275">
    <property type="entry name" value="PGM_Phosphatase"/>
</dbReference>
<dbReference type="GeneID" id="78249070"/>
<dbReference type="InterPro" id="IPR013078">
    <property type="entry name" value="His_Pase_superF_clade-1"/>
</dbReference>
<dbReference type="RefSeq" id="WP_020975512.1">
    <property type="nucleotide sequence ID" value="NC_022198.1"/>
</dbReference>
<evidence type="ECO:0008006" key="3">
    <source>
        <dbReference type="Google" id="ProtNLM"/>
    </source>
</evidence>
<evidence type="ECO:0000313" key="1">
    <source>
        <dbReference type="EMBL" id="AGU14390.1"/>
    </source>
</evidence>
<dbReference type="Pfam" id="PF00300">
    <property type="entry name" value="His_Phos_1"/>
    <property type="match status" value="1"/>
</dbReference>
<dbReference type="OrthoDB" id="3215466at2"/>
<dbReference type="EMBL" id="CP006365">
    <property type="protein sequence ID" value="AGU14390.1"/>
    <property type="molecule type" value="Genomic_DNA"/>
</dbReference>
<dbReference type="SUPFAM" id="SSF53254">
    <property type="entry name" value="Phosphoglycerate mutase-like"/>
    <property type="match status" value="1"/>
</dbReference>
<dbReference type="STRING" id="1348662.CARG_00965"/>
<dbReference type="CDD" id="cd07067">
    <property type="entry name" value="HP_PGM_like"/>
    <property type="match status" value="1"/>
</dbReference>
<dbReference type="SMART" id="SM00855">
    <property type="entry name" value="PGAM"/>
    <property type="match status" value="1"/>
</dbReference>
<name>U3GSH4_9CORY</name>
<sequence length="202" mass="22467">MTHTLVHLVRHGEVHNPEKILYGRIPGYHLSARGHTQAATTARAFTTHDVIHLAASPLQRAQETAQPFTEITGLPITTDEDLIEAGNQLEGLKIKGINSALWNPTYWPLLKDPTEPSWGEPYSDILERMWRAILNARDAAEGHEAILISHQLPIVCVQRFAQGLPLAHNPASRQCNLASVTSLGFEDNILTDIYYTEPAQEL</sequence>
<keyword evidence="2" id="KW-1185">Reference proteome</keyword>
<dbReference type="GO" id="GO:0005737">
    <property type="term" value="C:cytoplasm"/>
    <property type="evidence" value="ECO:0007669"/>
    <property type="project" value="TreeGrafter"/>
</dbReference>
<reference evidence="1 2" key="1">
    <citation type="journal article" date="2013" name="Genome Announc.">
        <title>Whole-Genome Sequence of the Clinical Strain Corynebacterium argentoratense DSM 44202, Isolated from a Human Throat Specimen.</title>
        <authorList>
            <person name="Bomholt C."/>
            <person name="Glaub A."/>
            <person name="Gravermann K."/>
            <person name="Albersmeier A."/>
            <person name="Brinkrolf K."/>
            <person name="Ruckert C."/>
            <person name="Tauch A."/>
        </authorList>
    </citation>
    <scope>NUCLEOTIDE SEQUENCE [LARGE SCALE GENOMIC DNA]</scope>
    <source>
        <strain evidence="1">DSM 44202</strain>
    </source>
</reference>
<accession>U3GSH4</accession>
<dbReference type="PANTHER" id="PTHR48100:SF51">
    <property type="entry name" value="PHOSPHOGLYCERATE MUTASE"/>
    <property type="match status" value="1"/>
</dbReference>